<protein>
    <recommendedName>
        <fullName evidence="3">Siroheme synthase protein</fullName>
    </recommendedName>
</protein>
<evidence type="ECO:0008006" key="3">
    <source>
        <dbReference type="Google" id="ProtNLM"/>
    </source>
</evidence>
<evidence type="ECO:0000313" key="2">
    <source>
        <dbReference type="Proteomes" id="UP000008177"/>
    </source>
</evidence>
<dbReference type="AlphaFoldDB" id="G2YKF1"/>
<dbReference type="Pfam" id="PF13092">
    <property type="entry name" value="CENP-L"/>
    <property type="match status" value="1"/>
</dbReference>
<dbReference type="Proteomes" id="UP000008177">
    <property type="component" value="Unplaced contigs"/>
</dbReference>
<evidence type="ECO:0000313" key="1">
    <source>
        <dbReference type="EMBL" id="CCD52099.1"/>
    </source>
</evidence>
<dbReference type="InterPro" id="IPR025204">
    <property type="entry name" value="CENP-L"/>
</dbReference>
<dbReference type="OrthoDB" id="8864979at2759"/>
<proteinExistence type="predicted"/>
<dbReference type="eggNOG" id="ENOG502S6KJ">
    <property type="taxonomic scope" value="Eukaryota"/>
</dbReference>
<organism evidence="1 2">
    <name type="scientific">Botryotinia fuckeliana (strain T4)</name>
    <name type="common">Noble rot fungus</name>
    <name type="synonym">Botrytis cinerea</name>
    <dbReference type="NCBI Taxonomy" id="999810"/>
    <lineage>
        <taxon>Eukaryota</taxon>
        <taxon>Fungi</taxon>
        <taxon>Dikarya</taxon>
        <taxon>Ascomycota</taxon>
        <taxon>Pezizomycotina</taxon>
        <taxon>Leotiomycetes</taxon>
        <taxon>Helotiales</taxon>
        <taxon>Sclerotiniaceae</taxon>
        <taxon>Botrytis</taxon>
    </lineage>
</organism>
<reference evidence="2" key="1">
    <citation type="journal article" date="2011" name="PLoS Genet.">
        <title>Genomic analysis of the necrotrophic fungal pathogens Sclerotinia sclerotiorum and Botrytis cinerea.</title>
        <authorList>
            <person name="Amselem J."/>
            <person name="Cuomo C.A."/>
            <person name="van Kan J.A."/>
            <person name="Viaud M."/>
            <person name="Benito E.P."/>
            <person name="Couloux A."/>
            <person name="Coutinho P.M."/>
            <person name="de Vries R.P."/>
            <person name="Dyer P.S."/>
            <person name="Fillinger S."/>
            <person name="Fournier E."/>
            <person name="Gout L."/>
            <person name="Hahn M."/>
            <person name="Kohn L."/>
            <person name="Lapalu N."/>
            <person name="Plummer K.M."/>
            <person name="Pradier J.M."/>
            <person name="Quevillon E."/>
            <person name="Sharon A."/>
            <person name="Simon A."/>
            <person name="ten Have A."/>
            <person name="Tudzynski B."/>
            <person name="Tudzynski P."/>
            <person name="Wincker P."/>
            <person name="Andrew M."/>
            <person name="Anthouard V."/>
            <person name="Beever R.E."/>
            <person name="Beffa R."/>
            <person name="Benoit I."/>
            <person name="Bouzid O."/>
            <person name="Brault B."/>
            <person name="Chen Z."/>
            <person name="Choquer M."/>
            <person name="Collemare J."/>
            <person name="Cotton P."/>
            <person name="Danchin E.G."/>
            <person name="Da Silva C."/>
            <person name="Gautier A."/>
            <person name="Giraud C."/>
            <person name="Giraud T."/>
            <person name="Gonzalez C."/>
            <person name="Grossetete S."/>
            <person name="Guldener U."/>
            <person name="Henrissat B."/>
            <person name="Howlett B.J."/>
            <person name="Kodira C."/>
            <person name="Kretschmer M."/>
            <person name="Lappartient A."/>
            <person name="Leroch M."/>
            <person name="Levis C."/>
            <person name="Mauceli E."/>
            <person name="Neuveglise C."/>
            <person name="Oeser B."/>
            <person name="Pearson M."/>
            <person name="Poulain J."/>
            <person name="Poussereau N."/>
            <person name="Quesneville H."/>
            <person name="Rascle C."/>
            <person name="Schumacher J."/>
            <person name="Segurens B."/>
            <person name="Sexton A."/>
            <person name="Silva E."/>
            <person name="Sirven C."/>
            <person name="Soanes D.M."/>
            <person name="Talbot N.J."/>
            <person name="Templeton M."/>
            <person name="Yandava C."/>
            <person name="Yarden O."/>
            <person name="Zeng Q."/>
            <person name="Rollins J.A."/>
            <person name="Lebrun M.H."/>
            <person name="Dickman M."/>
        </authorList>
    </citation>
    <scope>NUCLEOTIDE SEQUENCE [LARGE SCALE GENOMIC DNA]</scope>
    <source>
        <strain evidence="2">T4</strain>
    </source>
</reference>
<accession>G2YKF1</accession>
<dbReference type="InParanoid" id="G2YKF1"/>
<name>G2YKF1_BOTF4</name>
<dbReference type="HOGENOM" id="CLU_034400_1_0_1"/>
<gene>
    <name evidence="1" type="ORF">BofuT4_P082580.1</name>
</gene>
<dbReference type="EMBL" id="FQ790340">
    <property type="protein sequence ID" value="CCD52099.1"/>
    <property type="molecule type" value="Genomic_DNA"/>
</dbReference>
<sequence length="470" mass="52943">MQDGLIDFEVQRTVNVNYHWGVRICRHLEHISLSRRTNKQTRSRNIYQLRNDKHSSFQPLRFWTFELSEVAVDVVQRLFHVQKIHGFEVRANNTVAQYPCQKYHRVAFPGPVKQSYNVPQYCGVLNSINLMAPEPGSQYPLYNTTFTLHRASPLYIGENPLNNSNLQVHARRFRDILAGDVLRGVRVGLGSEDDTLARVGALQTVAWRIFKVESEWAVEDTTGEALDESVSESINNRGILVEINYEKAKYTAILLRATSEDDMDDSIMGNSRDEAGFLRLPLILTRMPLSLKETFIQYICRIFDTRVSALKLEGKHLLGSFEQYTSNSINSDATTEERRASIQKVIKEVQISVGFDIPGGSAALKTIEIHVAREDLPRMLARGNKITKDGSPFMAALKTYVKAHLALDLGHEKVKIVKIACGSFVLGEGRLKLTQPSSGEHEDSGQYRATRQLLNSLVDIASGRGILGEK</sequence>